<evidence type="ECO:0000256" key="12">
    <source>
        <dbReference type="ARBA" id="ARBA00023018"/>
    </source>
</evidence>
<dbReference type="GO" id="GO:0005776">
    <property type="term" value="C:autophagosome"/>
    <property type="evidence" value="ECO:0007669"/>
    <property type="project" value="UniProtKB-SubCell"/>
</dbReference>
<evidence type="ECO:0000256" key="17">
    <source>
        <dbReference type="ARBA" id="ARBA00024088"/>
    </source>
</evidence>
<keyword evidence="15" id="KW-0968">Cytoplasmic vesicle</keyword>
<comment type="caution">
    <text evidence="19">The sequence shown here is derived from an EMBL/GenBank/DDBJ whole genome shotgun (WGS) entry which is preliminary data.</text>
</comment>
<evidence type="ECO:0000256" key="13">
    <source>
        <dbReference type="ARBA" id="ARBA00023034"/>
    </source>
</evidence>
<comment type="function">
    <text evidence="16">Involved in trafficking and recycling of synaptic vesicles.</text>
</comment>
<evidence type="ECO:0000256" key="2">
    <source>
        <dbReference type="ARBA" id="ARBA00004172"/>
    </source>
</evidence>
<keyword evidence="12" id="KW-0770">Synapse</keyword>
<dbReference type="PANTHER" id="PTHR15664">
    <property type="entry name" value="C20ORF30 PROTEIN"/>
    <property type="match status" value="1"/>
</dbReference>
<dbReference type="GO" id="GO:0005769">
    <property type="term" value="C:early endosome"/>
    <property type="evidence" value="ECO:0007669"/>
    <property type="project" value="UniProtKB-SubCell"/>
</dbReference>
<reference evidence="20" key="1">
    <citation type="journal article" date="2019" name="Nat. Commun.">
        <title>The genome of broomcorn millet.</title>
        <authorList>
            <person name="Zou C."/>
            <person name="Miki D."/>
            <person name="Li D."/>
            <person name="Tang Q."/>
            <person name="Xiao L."/>
            <person name="Rajput S."/>
            <person name="Deng P."/>
            <person name="Jia W."/>
            <person name="Huang R."/>
            <person name="Zhang M."/>
            <person name="Sun Y."/>
            <person name="Hu J."/>
            <person name="Fu X."/>
            <person name="Schnable P.S."/>
            <person name="Li F."/>
            <person name="Zhang H."/>
            <person name="Feng B."/>
            <person name="Zhu X."/>
            <person name="Liu R."/>
            <person name="Schnable J.C."/>
            <person name="Zhu J.-K."/>
            <person name="Zhang H."/>
        </authorList>
    </citation>
    <scope>NUCLEOTIDE SEQUENCE [LARGE SCALE GENOMIC DNA]</scope>
</reference>
<evidence type="ECO:0000256" key="5">
    <source>
        <dbReference type="ARBA" id="ARBA00004419"/>
    </source>
</evidence>
<evidence type="ECO:0000256" key="11">
    <source>
        <dbReference type="ARBA" id="ARBA00022989"/>
    </source>
</evidence>
<evidence type="ECO:0000313" key="19">
    <source>
        <dbReference type="EMBL" id="RLM58109.1"/>
    </source>
</evidence>
<dbReference type="STRING" id="4540.A0A3L6PLD0"/>
<dbReference type="GO" id="GO:0005794">
    <property type="term" value="C:Golgi apparatus"/>
    <property type="evidence" value="ECO:0007669"/>
    <property type="project" value="UniProtKB-SubCell"/>
</dbReference>
<keyword evidence="11 18" id="KW-1133">Transmembrane helix</keyword>
<keyword evidence="13" id="KW-0333">Golgi apparatus</keyword>
<dbReference type="Pfam" id="PF05915">
    <property type="entry name" value="TMEM_230_134"/>
    <property type="match status" value="1"/>
</dbReference>
<keyword evidence="14 18" id="KW-0472">Membrane</keyword>
<dbReference type="Proteomes" id="UP000275267">
    <property type="component" value="Unassembled WGS sequence"/>
</dbReference>
<keyword evidence="10" id="KW-0967">Endosome</keyword>
<keyword evidence="20" id="KW-1185">Reference proteome</keyword>
<evidence type="ECO:0000256" key="3">
    <source>
        <dbReference type="ARBA" id="ARBA00004234"/>
    </source>
</evidence>
<evidence type="ECO:0000256" key="8">
    <source>
        <dbReference type="ARBA" id="ARBA00007743"/>
    </source>
</evidence>
<evidence type="ECO:0000256" key="7">
    <source>
        <dbReference type="ARBA" id="ARBA00004603"/>
    </source>
</evidence>
<sequence length="104" mass="11518">MHLPERLLHFPHCCPQPTPERFRVATAAATAAAGASRAAVEAHPFSRESPAGSLHSPLLPRAHTGIFFTILGIVMFIPGFYYTRVAFYAYKDYKSFSFPNIPPI</sequence>
<keyword evidence="9 18" id="KW-0812">Transmembrane</keyword>
<evidence type="ECO:0000256" key="4">
    <source>
        <dbReference type="ARBA" id="ARBA00004412"/>
    </source>
</evidence>
<comment type="subcellular location">
    <subcellularLocation>
        <location evidence="5">Cytoplasmic vesicle</location>
        <location evidence="5">Autophagosome</location>
    </subcellularLocation>
    <subcellularLocation>
        <location evidence="3">Cytoplasmic vesicle</location>
        <location evidence="3">Secretory vesicle</location>
        <location evidence="3">Synaptic vesicle</location>
    </subcellularLocation>
    <subcellularLocation>
        <location evidence="4">Early endosome</location>
    </subcellularLocation>
    <subcellularLocation>
        <location evidence="6">Golgi apparatus</location>
        <location evidence="6">trans-Golgi network</location>
    </subcellularLocation>
    <subcellularLocation>
        <location evidence="7">Late endosome</location>
    </subcellularLocation>
    <subcellularLocation>
        <location evidence="1">Membrane</location>
        <topology evidence="1">Multi-pass membrane protein</topology>
    </subcellularLocation>
    <subcellularLocation>
        <location evidence="2">Recycling endosome</location>
    </subcellularLocation>
</comment>
<dbReference type="InterPro" id="IPR008590">
    <property type="entry name" value="TMEM_230/134"/>
</dbReference>
<dbReference type="GO" id="GO:0005770">
    <property type="term" value="C:late endosome"/>
    <property type="evidence" value="ECO:0007669"/>
    <property type="project" value="UniProtKB-SubCell"/>
</dbReference>
<evidence type="ECO:0000256" key="15">
    <source>
        <dbReference type="ARBA" id="ARBA00023329"/>
    </source>
</evidence>
<dbReference type="OrthoDB" id="5597044at2759"/>
<gene>
    <name evidence="19" type="ORF">C2845_PM18G04050</name>
</gene>
<evidence type="ECO:0000313" key="20">
    <source>
        <dbReference type="Proteomes" id="UP000275267"/>
    </source>
</evidence>
<evidence type="ECO:0000256" key="16">
    <source>
        <dbReference type="ARBA" id="ARBA00024003"/>
    </source>
</evidence>
<evidence type="ECO:0000256" key="9">
    <source>
        <dbReference type="ARBA" id="ARBA00022692"/>
    </source>
</evidence>
<dbReference type="InterPro" id="IPR044234">
    <property type="entry name" value="TMEM230"/>
</dbReference>
<evidence type="ECO:0000256" key="14">
    <source>
        <dbReference type="ARBA" id="ARBA00023136"/>
    </source>
</evidence>
<comment type="similarity">
    <text evidence="8">Belongs to the TMEM134/TMEM230 family.</text>
</comment>
<evidence type="ECO:0000256" key="1">
    <source>
        <dbReference type="ARBA" id="ARBA00004141"/>
    </source>
</evidence>
<dbReference type="EMBL" id="PQIB02000017">
    <property type="protein sequence ID" value="RLM58109.1"/>
    <property type="molecule type" value="Genomic_DNA"/>
</dbReference>
<name>A0A3L6PLD0_PANMI</name>
<organism evidence="19 20">
    <name type="scientific">Panicum miliaceum</name>
    <name type="common">Proso millet</name>
    <name type="synonym">Broomcorn millet</name>
    <dbReference type="NCBI Taxonomy" id="4540"/>
    <lineage>
        <taxon>Eukaryota</taxon>
        <taxon>Viridiplantae</taxon>
        <taxon>Streptophyta</taxon>
        <taxon>Embryophyta</taxon>
        <taxon>Tracheophyta</taxon>
        <taxon>Spermatophyta</taxon>
        <taxon>Magnoliopsida</taxon>
        <taxon>Liliopsida</taxon>
        <taxon>Poales</taxon>
        <taxon>Poaceae</taxon>
        <taxon>PACMAD clade</taxon>
        <taxon>Panicoideae</taxon>
        <taxon>Panicodae</taxon>
        <taxon>Paniceae</taxon>
        <taxon>Panicinae</taxon>
        <taxon>Panicum</taxon>
        <taxon>Panicum sect. Panicum</taxon>
    </lineage>
</organism>
<dbReference type="GO" id="GO:0055037">
    <property type="term" value="C:recycling endosome"/>
    <property type="evidence" value="ECO:0007669"/>
    <property type="project" value="UniProtKB-SubCell"/>
</dbReference>
<protein>
    <recommendedName>
        <fullName evidence="17">Transmembrane protein 230</fullName>
    </recommendedName>
</protein>
<evidence type="ECO:0000256" key="10">
    <source>
        <dbReference type="ARBA" id="ARBA00022753"/>
    </source>
</evidence>
<dbReference type="PANTHER" id="PTHR15664:SF6">
    <property type="entry name" value="TRANSMEMBRANE PROTEIN 230"/>
    <property type="match status" value="1"/>
</dbReference>
<proteinExistence type="inferred from homology"/>
<accession>A0A3L6PLD0</accession>
<evidence type="ECO:0000256" key="6">
    <source>
        <dbReference type="ARBA" id="ARBA00004601"/>
    </source>
</evidence>
<feature type="transmembrane region" description="Helical" evidence="18">
    <location>
        <begin position="62"/>
        <end position="82"/>
    </location>
</feature>
<dbReference type="AlphaFoldDB" id="A0A3L6PLD0"/>
<evidence type="ECO:0000256" key="18">
    <source>
        <dbReference type="SAM" id="Phobius"/>
    </source>
</evidence>
<dbReference type="GO" id="GO:0016020">
    <property type="term" value="C:membrane"/>
    <property type="evidence" value="ECO:0007669"/>
    <property type="project" value="UniProtKB-SubCell"/>
</dbReference>